<keyword evidence="3" id="KW-1185">Reference proteome</keyword>
<evidence type="ECO:0008006" key="4">
    <source>
        <dbReference type="Google" id="ProtNLM"/>
    </source>
</evidence>
<dbReference type="Gene3D" id="3.90.176.10">
    <property type="entry name" value="Toxin ADP-ribosyltransferase, Chain A, domain 1"/>
    <property type="match status" value="1"/>
</dbReference>
<evidence type="ECO:0000313" key="1">
    <source>
        <dbReference type="EMBL" id="CAF1129087.1"/>
    </source>
</evidence>
<name>A0A814R4U4_9BILA</name>
<sequence length="455" mass="52643">MLDRHDNHPNEFTKPSAETFTNSIDCVRYITENEQYTKLFLIVSDGTGASARERIQELERLLRLLNRSIQLIIYVLTSDDGNNAENYDESAQYFNDFSALSDRLQEDLLTTNISGHSLSGSTTSLSSLSRVICGPNSLKKENVIVYWKRLLINRLLELQQPQTEIQHGIDHMKQYYSMDSASLTQIRNFQEKYFQSEKEIGPICWFTSGNFLSKFLQRALQTKNMEQLFPLRFFIRDLYQHLQQVQTGGSDDSNLVVYRSVLPTQDYRHRVNESITMNSFFSTSMSRDLAVIFAEPSSILYEIHTGLKQNTDLVFANLSELNDDANSSSTIPLDQQEVLFALYTPFRISEVKMEEELSRVVLHLLDNDDLARISNEMEQQFKGTPCETEKLLERGKYWEGRGDIGKAVEYYKKLFTILLSNENERIETINDKLGQLYTEEQEGGMERRHCSLTYS</sequence>
<protein>
    <recommendedName>
        <fullName evidence="4">NAD(P)(+)--arginine ADP-ribosyltransferase</fullName>
    </recommendedName>
</protein>
<dbReference type="AlphaFoldDB" id="A0A814R4U4"/>
<gene>
    <name evidence="1" type="ORF">GPM918_LOCUS20093</name>
    <name evidence="2" type="ORF">SRO942_LOCUS20090</name>
</gene>
<dbReference type="OrthoDB" id="10049046at2759"/>
<comment type="caution">
    <text evidence="1">The sequence shown here is derived from an EMBL/GenBank/DDBJ whole genome shotgun (WGS) entry which is preliminary data.</text>
</comment>
<reference evidence="1" key="1">
    <citation type="submission" date="2021-02" db="EMBL/GenBank/DDBJ databases">
        <authorList>
            <person name="Nowell W R."/>
        </authorList>
    </citation>
    <scope>NUCLEOTIDE SEQUENCE</scope>
</reference>
<dbReference type="SUPFAM" id="SSF56399">
    <property type="entry name" value="ADP-ribosylation"/>
    <property type="match status" value="1"/>
</dbReference>
<organism evidence="1 3">
    <name type="scientific">Didymodactylos carnosus</name>
    <dbReference type="NCBI Taxonomy" id="1234261"/>
    <lineage>
        <taxon>Eukaryota</taxon>
        <taxon>Metazoa</taxon>
        <taxon>Spiralia</taxon>
        <taxon>Gnathifera</taxon>
        <taxon>Rotifera</taxon>
        <taxon>Eurotatoria</taxon>
        <taxon>Bdelloidea</taxon>
        <taxon>Philodinida</taxon>
        <taxon>Philodinidae</taxon>
        <taxon>Didymodactylos</taxon>
    </lineage>
</organism>
<accession>A0A814R4U4</accession>
<dbReference type="EMBL" id="CAJOBC010006261">
    <property type="protein sequence ID" value="CAF3892714.1"/>
    <property type="molecule type" value="Genomic_DNA"/>
</dbReference>
<dbReference type="Proteomes" id="UP000681722">
    <property type="component" value="Unassembled WGS sequence"/>
</dbReference>
<dbReference type="EMBL" id="CAJNOQ010006261">
    <property type="protein sequence ID" value="CAF1129087.1"/>
    <property type="molecule type" value="Genomic_DNA"/>
</dbReference>
<proteinExistence type="predicted"/>
<evidence type="ECO:0000313" key="3">
    <source>
        <dbReference type="Proteomes" id="UP000663829"/>
    </source>
</evidence>
<evidence type="ECO:0000313" key="2">
    <source>
        <dbReference type="EMBL" id="CAF3892714.1"/>
    </source>
</evidence>
<dbReference type="Proteomes" id="UP000663829">
    <property type="component" value="Unassembled WGS sequence"/>
</dbReference>